<dbReference type="PANTHER" id="PTHR43760:SF1">
    <property type="entry name" value="ENDORIBONUCLEASE L-PSP_CHORISMATE MUTASE-LIKE DOMAIN-CONTAINING PROTEIN"/>
    <property type="match status" value="1"/>
</dbReference>
<dbReference type="InterPro" id="IPR035959">
    <property type="entry name" value="RutC-like_sf"/>
</dbReference>
<organism evidence="2 3">
    <name type="scientific">Ekhidna lutea</name>
    <dbReference type="NCBI Taxonomy" id="447679"/>
    <lineage>
        <taxon>Bacteria</taxon>
        <taxon>Pseudomonadati</taxon>
        <taxon>Bacteroidota</taxon>
        <taxon>Cytophagia</taxon>
        <taxon>Cytophagales</taxon>
        <taxon>Reichenbachiellaceae</taxon>
        <taxon>Ekhidna</taxon>
    </lineage>
</organism>
<accession>A0A239LBE7</accession>
<dbReference type="Proteomes" id="UP000198393">
    <property type="component" value="Unassembled WGS sequence"/>
</dbReference>
<dbReference type="SUPFAM" id="SSF55298">
    <property type="entry name" value="YjgF-like"/>
    <property type="match status" value="1"/>
</dbReference>
<evidence type="ECO:0000313" key="2">
    <source>
        <dbReference type="EMBL" id="SNT27791.1"/>
    </source>
</evidence>
<dbReference type="Gene3D" id="3.30.1330.40">
    <property type="entry name" value="RutC-like"/>
    <property type="match status" value="1"/>
</dbReference>
<gene>
    <name evidence="2" type="ORF">SAMN05421640_3127</name>
</gene>
<feature type="domain" description="Endoribonuclease L-PSP/chorismate mutase-like" evidence="1">
    <location>
        <begin position="6"/>
        <end position="139"/>
    </location>
</feature>
<dbReference type="AlphaFoldDB" id="A0A239LBE7"/>
<evidence type="ECO:0000259" key="1">
    <source>
        <dbReference type="Pfam" id="PF14588"/>
    </source>
</evidence>
<evidence type="ECO:0000313" key="3">
    <source>
        <dbReference type="Proteomes" id="UP000198393"/>
    </source>
</evidence>
<dbReference type="PANTHER" id="PTHR43760">
    <property type="entry name" value="ENDORIBONUCLEASE-RELATED"/>
    <property type="match status" value="1"/>
</dbReference>
<sequence length="152" mass="16474">MNLSQRVKALGLSLPEVSTPGGNYVSVNKRGAIAYVAIQFPILNEKFLHQGKLGASISDEDGIKAMELCALNVIAQIDSKIGFDSVEGLNHFDAYYQSTEGWDNAPVIVNGASDLFVNVLEEKGTHSRAIFGVDRLPRNFSVGITSSFTLIR</sequence>
<proteinExistence type="predicted"/>
<dbReference type="InterPro" id="IPR013813">
    <property type="entry name" value="Endoribo_LPSP/chorism_mut-like"/>
</dbReference>
<protein>
    <submittedName>
        <fullName evidence="2">Enamine deaminase RidA, house cleaning of reactive enamine intermediates, YjgF/YER057c/UK114 family</fullName>
    </submittedName>
</protein>
<dbReference type="Pfam" id="PF14588">
    <property type="entry name" value="YjgF_endoribonc"/>
    <property type="match status" value="1"/>
</dbReference>
<dbReference type="EMBL" id="FZPD01000005">
    <property type="protein sequence ID" value="SNT27791.1"/>
    <property type="molecule type" value="Genomic_DNA"/>
</dbReference>
<keyword evidence="3" id="KW-1185">Reference proteome</keyword>
<dbReference type="CDD" id="cd02199">
    <property type="entry name" value="YjgF_YER057c_UK114_like_1"/>
    <property type="match status" value="1"/>
</dbReference>
<name>A0A239LBE7_EKHLU</name>
<reference evidence="2 3" key="1">
    <citation type="submission" date="2017-06" db="EMBL/GenBank/DDBJ databases">
        <authorList>
            <person name="Kim H.J."/>
            <person name="Triplett B.A."/>
        </authorList>
    </citation>
    <scope>NUCLEOTIDE SEQUENCE [LARGE SCALE GENOMIC DNA]</scope>
    <source>
        <strain evidence="2 3">DSM 19307</strain>
    </source>
</reference>
<dbReference type="RefSeq" id="WP_089357806.1">
    <property type="nucleotide sequence ID" value="NZ_FZPD01000005.1"/>
</dbReference>
<dbReference type="OrthoDB" id="9806350at2"/>